<reference evidence="8" key="1">
    <citation type="submission" date="2016-11" db="EMBL/GenBank/DDBJ databases">
        <authorList>
            <person name="Varghese N."/>
            <person name="Submissions S."/>
        </authorList>
    </citation>
    <scope>NUCLEOTIDE SEQUENCE [LARGE SCALE GENOMIC DNA]</scope>
    <source>
        <strain evidence="8">DSM 16219</strain>
    </source>
</reference>
<dbReference type="GO" id="GO:0005829">
    <property type="term" value="C:cytosol"/>
    <property type="evidence" value="ECO:0007669"/>
    <property type="project" value="TreeGrafter"/>
</dbReference>
<dbReference type="Proteomes" id="UP000183994">
    <property type="component" value="Unassembled WGS sequence"/>
</dbReference>
<dbReference type="PANTHER" id="PTHR43409:SF16">
    <property type="entry name" value="SLR0320 PROTEIN"/>
    <property type="match status" value="1"/>
</dbReference>
<dbReference type="SMART" id="SM00729">
    <property type="entry name" value="Elp3"/>
    <property type="match status" value="1"/>
</dbReference>
<dbReference type="RefSeq" id="WP_073475823.1">
    <property type="nucleotide sequence ID" value="NZ_FQZU01000012.1"/>
</dbReference>
<dbReference type="CDD" id="cd01335">
    <property type="entry name" value="Radical_SAM"/>
    <property type="match status" value="1"/>
</dbReference>
<evidence type="ECO:0000256" key="2">
    <source>
        <dbReference type="ARBA" id="ARBA00022691"/>
    </source>
</evidence>
<dbReference type="GO" id="GO:0046872">
    <property type="term" value="F:metal ion binding"/>
    <property type="evidence" value="ECO:0007669"/>
    <property type="project" value="UniProtKB-KW"/>
</dbReference>
<evidence type="ECO:0000256" key="5">
    <source>
        <dbReference type="ARBA" id="ARBA00023014"/>
    </source>
</evidence>
<dbReference type="PANTHER" id="PTHR43409">
    <property type="entry name" value="ANAEROBIC MAGNESIUM-PROTOPORPHYRIN IX MONOMETHYL ESTER CYCLASE-RELATED"/>
    <property type="match status" value="1"/>
</dbReference>
<accession>A0A1M6M845</accession>
<dbReference type="SFLD" id="SFLDS00029">
    <property type="entry name" value="Radical_SAM"/>
    <property type="match status" value="1"/>
</dbReference>
<evidence type="ECO:0000256" key="3">
    <source>
        <dbReference type="ARBA" id="ARBA00022723"/>
    </source>
</evidence>
<evidence type="ECO:0000256" key="1">
    <source>
        <dbReference type="ARBA" id="ARBA00001966"/>
    </source>
</evidence>
<dbReference type="STRING" id="1121393.SAMN02745216_02272"/>
<dbReference type="InterPro" id="IPR006638">
    <property type="entry name" value="Elp3/MiaA/NifB-like_rSAM"/>
</dbReference>
<dbReference type="InterPro" id="IPR058240">
    <property type="entry name" value="rSAM_sf"/>
</dbReference>
<evidence type="ECO:0000259" key="6">
    <source>
        <dbReference type="PROSITE" id="PS51918"/>
    </source>
</evidence>
<protein>
    <submittedName>
        <fullName evidence="7">Radical SAM superfamily enzyme YgiQ, UPF0313 family</fullName>
    </submittedName>
</protein>
<sequence>MILNPEKIRRALFLLPGPYVYEDRCQSYIGKGSFFRYREPVEEMYAAGVLGDLGVTCRIVHAAPERLSKGGIEKIIGAFAPDMVVISSTYPGHVQDLAWAEKIRKILPRAMIITRGGHMGFIDRQDLLKRFSALDGVIRGETEFTLRDFFQSNDKRIPSGFTLRHGDAFEETPDPGLDNDITALPFPARRLLNHRLYRSPVTARPMATISANRGCCHRCVFCPAHKVSGAAVRLRSPESLVREIRECREHWGIRDFFMRGETFTASRTWLKDLCRELKKQAPGVRWLCNARADALDSELAGLMKSAGLCGVSMGAESPDADTLALIRKDLCFEDVRKAVAACRSHGIMTMVYFLMGFLWETREDIVCNIAKAGTLKSDVTEFFFPYPLPGAELYETAKALGLINDRAPLPWSQQAPVFIPQGLSARELMQLRARARRNPAQNIRAARAVLRQATGAREIAAVMTHGFFTAANALLRA</sequence>
<feature type="domain" description="Radical SAM core" evidence="6">
    <location>
        <begin position="201"/>
        <end position="438"/>
    </location>
</feature>
<dbReference type="InterPro" id="IPR051198">
    <property type="entry name" value="BchE-like"/>
</dbReference>
<evidence type="ECO:0000313" key="7">
    <source>
        <dbReference type="EMBL" id="SHJ79629.1"/>
    </source>
</evidence>
<gene>
    <name evidence="7" type="ORF">SAMN02745216_02272</name>
</gene>
<dbReference type="SUPFAM" id="SSF102114">
    <property type="entry name" value="Radical SAM enzymes"/>
    <property type="match status" value="1"/>
</dbReference>
<proteinExistence type="predicted"/>
<comment type="cofactor">
    <cofactor evidence="1">
        <name>[4Fe-4S] cluster</name>
        <dbReference type="ChEBI" id="CHEBI:49883"/>
    </cofactor>
</comment>
<dbReference type="SFLD" id="SFLDG01123">
    <property type="entry name" value="methyltransferase_(Class_B)"/>
    <property type="match status" value="1"/>
</dbReference>
<keyword evidence="8" id="KW-1185">Reference proteome</keyword>
<dbReference type="GO" id="GO:0003824">
    <property type="term" value="F:catalytic activity"/>
    <property type="evidence" value="ECO:0007669"/>
    <property type="project" value="InterPro"/>
</dbReference>
<dbReference type="InterPro" id="IPR013785">
    <property type="entry name" value="Aldolase_TIM"/>
</dbReference>
<keyword evidence="3" id="KW-0479">Metal-binding</keyword>
<name>A0A1M6M845_9BACT</name>
<dbReference type="SFLD" id="SFLDG01082">
    <property type="entry name" value="B12-binding_domain_containing"/>
    <property type="match status" value="1"/>
</dbReference>
<dbReference type="AlphaFoldDB" id="A0A1M6M845"/>
<dbReference type="Gene3D" id="3.20.20.70">
    <property type="entry name" value="Aldolase class I"/>
    <property type="match status" value="1"/>
</dbReference>
<organism evidence="7 8">
    <name type="scientific">Desulfatibacillum alkenivorans DSM 16219</name>
    <dbReference type="NCBI Taxonomy" id="1121393"/>
    <lineage>
        <taxon>Bacteria</taxon>
        <taxon>Pseudomonadati</taxon>
        <taxon>Thermodesulfobacteriota</taxon>
        <taxon>Desulfobacteria</taxon>
        <taxon>Desulfobacterales</taxon>
        <taxon>Desulfatibacillaceae</taxon>
        <taxon>Desulfatibacillum</taxon>
    </lineage>
</organism>
<evidence type="ECO:0000313" key="8">
    <source>
        <dbReference type="Proteomes" id="UP000183994"/>
    </source>
</evidence>
<dbReference type="GO" id="GO:0051539">
    <property type="term" value="F:4 iron, 4 sulfur cluster binding"/>
    <property type="evidence" value="ECO:0007669"/>
    <property type="project" value="UniProtKB-KW"/>
</dbReference>
<keyword evidence="2" id="KW-0949">S-adenosyl-L-methionine</keyword>
<dbReference type="Gene3D" id="3.40.50.280">
    <property type="entry name" value="Cobalamin-binding domain"/>
    <property type="match status" value="1"/>
</dbReference>
<dbReference type="EMBL" id="FQZU01000012">
    <property type="protein sequence ID" value="SHJ79629.1"/>
    <property type="molecule type" value="Genomic_DNA"/>
</dbReference>
<evidence type="ECO:0000256" key="4">
    <source>
        <dbReference type="ARBA" id="ARBA00023004"/>
    </source>
</evidence>
<dbReference type="PROSITE" id="PS51918">
    <property type="entry name" value="RADICAL_SAM"/>
    <property type="match status" value="1"/>
</dbReference>
<keyword evidence="4" id="KW-0408">Iron</keyword>
<dbReference type="Pfam" id="PF04055">
    <property type="entry name" value="Radical_SAM"/>
    <property type="match status" value="1"/>
</dbReference>
<keyword evidence="5" id="KW-0411">Iron-sulfur</keyword>
<dbReference type="OrthoDB" id="9804952at2"/>
<dbReference type="InterPro" id="IPR007197">
    <property type="entry name" value="rSAM"/>
</dbReference>
<dbReference type="InterPro" id="IPR034466">
    <property type="entry name" value="Methyltransferase_Class_B"/>
</dbReference>